<dbReference type="AlphaFoldDB" id="A0A420WML7"/>
<dbReference type="RefSeq" id="WP_121100079.1">
    <property type="nucleotide sequence ID" value="NZ_RBII01000001.1"/>
</dbReference>
<dbReference type="Proteomes" id="UP000282211">
    <property type="component" value="Unassembled WGS sequence"/>
</dbReference>
<dbReference type="EMBL" id="RBII01000001">
    <property type="protein sequence ID" value="RKQ72135.1"/>
    <property type="molecule type" value="Genomic_DNA"/>
</dbReference>
<dbReference type="InParanoid" id="A0A420WML7"/>
<name>A0A420WML7_9PROT</name>
<evidence type="ECO:0000313" key="1">
    <source>
        <dbReference type="EMBL" id="RKQ72135.1"/>
    </source>
</evidence>
<reference evidence="1 2" key="1">
    <citation type="submission" date="2018-10" db="EMBL/GenBank/DDBJ databases">
        <title>Genomic Encyclopedia of Type Strains, Phase IV (KMG-IV): sequencing the most valuable type-strain genomes for metagenomic binning, comparative biology and taxonomic classification.</title>
        <authorList>
            <person name="Goeker M."/>
        </authorList>
    </citation>
    <scope>NUCLEOTIDE SEQUENCE [LARGE SCALE GENOMIC DNA]</scope>
    <source>
        <strain evidence="1 2">DSM 22008</strain>
    </source>
</reference>
<protein>
    <submittedName>
        <fullName evidence="1">Uncharacterized protein</fullName>
    </submittedName>
</protein>
<comment type="caution">
    <text evidence="1">The sequence shown here is derived from an EMBL/GenBank/DDBJ whole genome shotgun (WGS) entry which is preliminary data.</text>
</comment>
<proteinExistence type="predicted"/>
<organism evidence="1 2">
    <name type="scientific">Litorimonas taeanensis</name>
    <dbReference type="NCBI Taxonomy" id="568099"/>
    <lineage>
        <taxon>Bacteria</taxon>
        <taxon>Pseudomonadati</taxon>
        <taxon>Pseudomonadota</taxon>
        <taxon>Alphaproteobacteria</taxon>
        <taxon>Maricaulales</taxon>
        <taxon>Robiginitomaculaceae</taxon>
    </lineage>
</organism>
<accession>A0A420WML7</accession>
<gene>
    <name evidence="1" type="ORF">DES40_1472</name>
</gene>
<keyword evidence="2" id="KW-1185">Reference proteome</keyword>
<evidence type="ECO:0000313" key="2">
    <source>
        <dbReference type="Proteomes" id="UP000282211"/>
    </source>
</evidence>
<sequence length="124" mass="14018">MDDIVKDKVDDITRPKYVPYMVYSRTLTQVIAEYQNVCLQLNEIADETPESAECVNSLIARERDLFDQHSALLNEAMKMKVKSFADAKAILALWKNEVVGDQEIKSLSAGDKIVLSVSKFLEGY</sequence>